<dbReference type="InterPro" id="IPR013762">
    <property type="entry name" value="Integrase-like_cat_sf"/>
</dbReference>
<dbReference type="Pfam" id="PF02954">
    <property type="entry name" value="HTH_8"/>
    <property type="match status" value="1"/>
</dbReference>
<dbReference type="InterPro" id="IPR011010">
    <property type="entry name" value="DNA_brk_join_enz"/>
</dbReference>
<evidence type="ECO:0000259" key="4">
    <source>
        <dbReference type="Pfam" id="PF12835"/>
    </source>
</evidence>
<feature type="domain" description="DNA binding HTH" evidence="2">
    <location>
        <begin position="350"/>
        <end position="375"/>
    </location>
</feature>
<dbReference type="SUPFAM" id="SSF56349">
    <property type="entry name" value="DNA breaking-rejoining enzymes"/>
    <property type="match status" value="1"/>
</dbReference>
<dbReference type="Proteomes" id="UP000054911">
    <property type="component" value="Unassembled WGS sequence"/>
</dbReference>
<keyword evidence="6" id="KW-1185">Reference proteome</keyword>
<dbReference type="EMBL" id="FCOE02000013">
    <property type="protein sequence ID" value="SAK73663.1"/>
    <property type="molecule type" value="Genomic_DNA"/>
</dbReference>
<name>A0A158BUB6_9BURK</name>
<evidence type="ECO:0000313" key="6">
    <source>
        <dbReference type="Proteomes" id="UP000054911"/>
    </source>
</evidence>
<dbReference type="InterPro" id="IPR009057">
    <property type="entry name" value="Homeodomain-like_sf"/>
</dbReference>
<dbReference type="Gene3D" id="1.10.443.10">
    <property type="entry name" value="Intergrase catalytic core"/>
    <property type="match status" value="1"/>
</dbReference>
<dbReference type="Pfam" id="PF12835">
    <property type="entry name" value="Integrase_1"/>
    <property type="match status" value="1"/>
</dbReference>
<dbReference type="STRING" id="1777141.AWB80_04141"/>
<keyword evidence="1" id="KW-0233">DNA recombination</keyword>
<dbReference type="GO" id="GO:0006310">
    <property type="term" value="P:DNA recombination"/>
    <property type="evidence" value="ECO:0007669"/>
    <property type="project" value="UniProtKB-KW"/>
</dbReference>
<feature type="domain" description="Integrase catalytic" evidence="4">
    <location>
        <begin position="155"/>
        <end position="281"/>
    </location>
</feature>
<dbReference type="InterPro" id="IPR002197">
    <property type="entry name" value="HTH_Fis"/>
</dbReference>
<evidence type="ECO:0000259" key="3">
    <source>
        <dbReference type="Pfam" id="PF12834"/>
    </source>
</evidence>
<dbReference type="OrthoDB" id="5394387at2"/>
<reference evidence="5" key="1">
    <citation type="submission" date="2016-01" db="EMBL/GenBank/DDBJ databases">
        <authorList>
            <person name="Peeters C."/>
        </authorList>
    </citation>
    <scope>NUCLEOTIDE SEQUENCE [LARGE SCALE GENOMIC DNA]</scope>
    <source>
        <strain evidence="5">LMG 29323</strain>
    </source>
</reference>
<dbReference type="Gene3D" id="1.10.10.60">
    <property type="entry name" value="Homeodomain-like"/>
    <property type="match status" value="1"/>
</dbReference>
<evidence type="ECO:0000259" key="2">
    <source>
        <dbReference type="Pfam" id="PF02954"/>
    </source>
</evidence>
<organism evidence="5 6">
    <name type="scientific">Caballeronia pedi</name>
    <dbReference type="NCBI Taxonomy" id="1777141"/>
    <lineage>
        <taxon>Bacteria</taxon>
        <taxon>Pseudomonadati</taxon>
        <taxon>Pseudomonadota</taxon>
        <taxon>Betaproteobacteria</taxon>
        <taxon>Burkholderiales</taxon>
        <taxon>Burkholderiaceae</taxon>
        <taxon>Caballeronia</taxon>
    </lineage>
</organism>
<dbReference type="RefSeq" id="WP_061176536.1">
    <property type="nucleotide sequence ID" value="NZ_FCOE02000013.1"/>
</dbReference>
<evidence type="ECO:0000256" key="1">
    <source>
        <dbReference type="ARBA" id="ARBA00023172"/>
    </source>
</evidence>
<feature type="domain" description="Putative integrase N-terminal" evidence="3">
    <location>
        <begin position="61"/>
        <end position="114"/>
    </location>
</feature>
<dbReference type="AlphaFoldDB" id="A0A158BUB6"/>
<dbReference type="GO" id="GO:0043565">
    <property type="term" value="F:sequence-specific DNA binding"/>
    <property type="evidence" value="ECO:0007669"/>
    <property type="project" value="InterPro"/>
</dbReference>
<dbReference type="InterPro" id="IPR024457">
    <property type="entry name" value="Putative_integrase_N"/>
</dbReference>
<evidence type="ECO:0000313" key="5">
    <source>
        <dbReference type="EMBL" id="SAK73663.1"/>
    </source>
</evidence>
<accession>A0A158BUB6</accession>
<dbReference type="GO" id="GO:0015074">
    <property type="term" value="P:DNA integration"/>
    <property type="evidence" value="ECO:0007669"/>
    <property type="project" value="InterPro"/>
</dbReference>
<dbReference type="InterPro" id="IPR024456">
    <property type="entry name" value="Integrase_catalytic_putative"/>
</dbReference>
<comment type="caution">
    <text evidence="5">The sequence shown here is derived from an EMBL/GenBank/DDBJ whole genome shotgun (WGS) entry which is preliminary data.</text>
</comment>
<proteinExistence type="predicted"/>
<protein>
    <submittedName>
        <fullName evidence="5">Fis family transcriptional regulator</fullName>
    </submittedName>
</protein>
<sequence length="380" mass="42409">MAVTVNVRALLSGYRLPADFKSKLGVLFVENVDRVHSRTRVSTKKLSVDTQGYRLQKLCHTFVELREIGFALQSPWAIKEKHVRSLVELWVQKKQSAGTIENKLTYIRALASWVNKPNLVGTLADYVDRKEHGLIRSYSALEDKSWEGKKIDAVAVINAIAETDPVVALQLRLQAAFGLRVQESFLLRPKDSVRRDGFLIVTRGTKGGRDRLVPMQAQMRLQLMLLEEAMQYCNDLTGSTIPDGYTLTQWKNHYYEVLKRHGVTRAGLGITSHGLRHQYLQQMYELLTGVAAPVKGTGEKADIELHREAMKQVVEAAGHSRRNKANAYIASYNSAAHQKSAAITLEQALAAVEAADGNKTAAAAALGISRQALYRIFDRN</sequence>
<dbReference type="Pfam" id="PF12834">
    <property type="entry name" value="Phage_int_SAM_2"/>
    <property type="match status" value="1"/>
</dbReference>
<gene>
    <name evidence="5" type="ORF">AWB80_04141</name>
</gene>
<dbReference type="SUPFAM" id="SSF46689">
    <property type="entry name" value="Homeodomain-like"/>
    <property type="match status" value="1"/>
</dbReference>